<name>A0A5C5VUM9_9BACT</name>
<reference evidence="3 4" key="1">
    <citation type="submission" date="2019-02" db="EMBL/GenBank/DDBJ databases">
        <title>Deep-cultivation of Planctomycetes and their phenomic and genomic characterization uncovers novel biology.</title>
        <authorList>
            <person name="Wiegand S."/>
            <person name="Jogler M."/>
            <person name="Boedeker C."/>
            <person name="Pinto D."/>
            <person name="Vollmers J."/>
            <person name="Rivas-Marin E."/>
            <person name="Kohn T."/>
            <person name="Peeters S.H."/>
            <person name="Heuer A."/>
            <person name="Rast P."/>
            <person name="Oberbeckmann S."/>
            <person name="Bunk B."/>
            <person name="Jeske O."/>
            <person name="Meyerdierks A."/>
            <person name="Storesund J.E."/>
            <person name="Kallscheuer N."/>
            <person name="Luecker S."/>
            <person name="Lage O.M."/>
            <person name="Pohl T."/>
            <person name="Merkel B.J."/>
            <person name="Hornburger P."/>
            <person name="Mueller R.-W."/>
            <person name="Bruemmer F."/>
            <person name="Labrenz M."/>
            <person name="Spormann A.M."/>
            <person name="Op Den Camp H."/>
            <person name="Overmann J."/>
            <person name="Amann R."/>
            <person name="Jetten M.S.M."/>
            <person name="Mascher T."/>
            <person name="Medema M.H."/>
            <person name="Devos D.P."/>
            <person name="Kaster A.-K."/>
            <person name="Ovreas L."/>
            <person name="Rohde M."/>
            <person name="Galperin M.Y."/>
            <person name="Jogler C."/>
        </authorList>
    </citation>
    <scope>NUCLEOTIDE SEQUENCE [LARGE SCALE GENOMIC DNA]</scope>
    <source>
        <strain evidence="3 4">Pla111</strain>
    </source>
</reference>
<protein>
    <submittedName>
        <fullName evidence="3">Uncharacterized protein</fullName>
    </submittedName>
</protein>
<keyword evidence="2" id="KW-0472">Membrane</keyword>
<keyword evidence="2" id="KW-1133">Transmembrane helix</keyword>
<accession>A0A5C5VUM9</accession>
<proteinExistence type="predicted"/>
<gene>
    <name evidence="3" type="ORF">Pla111_30630</name>
</gene>
<comment type="caution">
    <text evidence="3">The sequence shown here is derived from an EMBL/GenBank/DDBJ whole genome shotgun (WGS) entry which is preliminary data.</text>
</comment>
<feature type="coiled-coil region" evidence="1">
    <location>
        <begin position="76"/>
        <end position="106"/>
    </location>
</feature>
<evidence type="ECO:0000313" key="4">
    <source>
        <dbReference type="Proteomes" id="UP000318995"/>
    </source>
</evidence>
<dbReference type="EMBL" id="SJPH01000009">
    <property type="protein sequence ID" value="TWT41349.1"/>
    <property type="molecule type" value="Genomic_DNA"/>
</dbReference>
<dbReference type="AlphaFoldDB" id="A0A5C5VUM9"/>
<evidence type="ECO:0000256" key="2">
    <source>
        <dbReference type="SAM" id="Phobius"/>
    </source>
</evidence>
<feature type="transmembrane region" description="Helical" evidence="2">
    <location>
        <begin position="12"/>
        <end position="31"/>
    </location>
</feature>
<sequence length="115" mass="13528">MNANPSSDRLSLPWIEIALGVALVALGFQLFPAAWWTMLRAFDLRNWTWGARFLGTVIVLFVLVSIKWSPGLWDDYQERKKQRSEVRQKAEQLKSARERKQRIEGIKEGRWRRLS</sequence>
<organism evidence="3 4">
    <name type="scientific">Botrimarina hoheduenensis</name>
    <dbReference type="NCBI Taxonomy" id="2528000"/>
    <lineage>
        <taxon>Bacteria</taxon>
        <taxon>Pseudomonadati</taxon>
        <taxon>Planctomycetota</taxon>
        <taxon>Planctomycetia</taxon>
        <taxon>Pirellulales</taxon>
        <taxon>Lacipirellulaceae</taxon>
        <taxon>Botrimarina</taxon>
    </lineage>
</organism>
<keyword evidence="4" id="KW-1185">Reference proteome</keyword>
<keyword evidence="2" id="KW-0812">Transmembrane</keyword>
<evidence type="ECO:0000256" key="1">
    <source>
        <dbReference type="SAM" id="Coils"/>
    </source>
</evidence>
<dbReference type="Proteomes" id="UP000318995">
    <property type="component" value="Unassembled WGS sequence"/>
</dbReference>
<keyword evidence="1" id="KW-0175">Coiled coil</keyword>
<feature type="transmembrane region" description="Helical" evidence="2">
    <location>
        <begin position="51"/>
        <end position="73"/>
    </location>
</feature>
<evidence type="ECO:0000313" key="3">
    <source>
        <dbReference type="EMBL" id="TWT41349.1"/>
    </source>
</evidence>